<dbReference type="EMBL" id="BAABKN010000026">
    <property type="protein sequence ID" value="GAA4750716.1"/>
    <property type="molecule type" value="Genomic_DNA"/>
</dbReference>
<name>A0ABP8ZAA2_9ACTN</name>
<protein>
    <submittedName>
        <fullName evidence="2">AAA family ATPase</fullName>
    </submittedName>
</protein>
<proteinExistence type="predicted"/>
<evidence type="ECO:0000313" key="3">
    <source>
        <dbReference type="Proteomes" id="UP001499882"/>
    </source>
</evidence>
<dbReference type="InterPro" id="IPR006083">
    <property type="entry name" value="PRK/URK"/>
</dbReference>
<dbReference type="Gene3D" id="3.40.50.300">
    <property type="entry name" value="P-loop containing nucleotide triphosphate hydrolases"/>
    <property type="match status" value="1"/>
</dbReference>
<keyword evidence="3" id="KW-1185">Reference proteome</keyword>
<dbReference type="Pfam" id="PF00485">
    <property type="entry name" value="PRK"/>
    <property type="match status" value="1"/>
</dbReference>
<feature type="domain" description="Phosphoribulokinase/uridine kinase" evidence="1">
    <location>
        <begin position="76"/>
        <end position="148"/>
    </location>
</feature>
<dbReference type="Proteomes" id="UP001499882">
    <property type="component" value="Unassembled WGS sequence"/>
</dbReference>
<gene>
    <name evidence="2" type="ORF">GCM10023350_39880</name>
</gene>
<dbReference type="InterPro" id="IPR027417">
    <property type="entry name" value="P-loop_NTPase"/>
</dbReference>
<organism evidence="2 3">
    <name type="scientific">Nocardioides endophyticus</name>
    <dbReference type="NCBI Taxonomy" id="1353775"/>
    <lineage>
        <taxon>Bacteria</taxon>
        <taxon>Bacillati</taxon>
        <taxon>Actinomycetota</taxon>
        <taxon>Actinomycetes</taxon>
        <taxon>Propionibacteriales</taxon>
        <taxon>Nocardioidaceae</taxon>
        <taxon>Nocardioides</taxon>
    </lineage>
</organism>
<comment type="caution">
    <text evidence="2">The sequence shown here is derived from an EMBL/GenBank/DDBJ whole genome shotgun (WGS) entry which is preliminary data.</text>
</comment>
<dbReference type="SUPFAM" id="SSF52540">
    <property type="entry name" value="P-loop containing nucleoside triphosphate hydrolases"/>
    <property type="match status" value="1"/>
</dbReference>
<sequence length="181" mass="19539">MARPSDAQGVLDLLQARPPAYGGGRLLCIDGPSGSGKTTLAAQVAEHESGARVVHMDDLFEGWGGLPTVDAQLDGLLRPIAEGGPGHYRRYDWHLGSYAETVTVEPAPLLVLEGVGSGSLVVADLVTVLVWVEAARDVRMRRGIERDGEAFAPYWEAWAVAEQEHFDRHGTRERADLVVST</sequence>
<dbReference type="RefSeq" id="WP_345528716.1">
    <property type="nucleotide sequence ID" value="NZ_BAABKN010000026.1"/>
</dbReference>
<evidence type="ECO:0000259" key="1">
    <source>
        <dbReference type="Pfam" id="PF00485"/>
    </source>
</evidence>
<evidence type="ECO:0000313" key="2">
    <source>
        <dbReference type="EMBL" id="GAA4750716.1"/>
    </source>
</evidence>
<reference evidence="3" key="1">
    <citation type="journal article" date="2019" name="Int. J. Syst. Evol. Microbiol.">
        <title>The Global Catalogue of Microorganisms (GCM) 10K type strain sequencing project: providing services to taxonomists for standard genome sequencing and annotation.</title>
        <authorList>
            <consortium name="The Broad Institute Genomics Platform"/>
            <consortium name="The Broad Institute Genome Sequencing Center for Infectious Disease"/>
            <person name="Wu L."/>
            <person name="Ma J."/>
        </authorList>
    </citation>
    <scope>NUCLEOTIDE SEQUENCE [LARGE SCALE GENOMIC DNA]</scope>
    <source>
        <strain evidence="3">JCM 18532</strain>
    </source>
</reference>
<accession>A0ABP8ZAA2</accession>